<name>A0AAD4N9F1_9BILA</name>
<comment type="caution">
    <text evidence="3">The sequence shown here is derived from an EMBL/GenBank/DDBJ whole genome shotgun (WGS) entry which is preliminary data.</text>
</comment>
<dbReference type="SUPFAM" id="SSF103657">
    <property type="entry name" value="BAR/IMD domain-like"/>
    <property type="match status" value="1"/>
</dbReference>
<sequence length="602" mass="67781">MASQKARRINDINQQLLNQFHPAVGHVAVAGKNLVRALEAVNKALYAYTASLYGLSYSGKNAEEEAHEQAQQLQKTAEALKSIYSEHFKLVQQFAKLTVLINHNNESEKERLKNLVNTYAKKEKQLVKSVDKGRQTHSELENFYDTQLGITVDQQFQRYKFFADRHIELLRKQLEWSKFSVAVIEKDIIFDDGTTDVQHEQNHLDELVQHAEEQQQQIETTEQQQRITTENNMALADTTTPTNGHRASVDQPDGLDHYYSHLNQPEETNQALKQATDAPITNNINEVQVERNNSGIYEKGKSPRSLRKEFEHRSSQASSSPGLSHRQPSQASKTSKPSSEVAVDVGRTSSMENFTMQANQPPVYDTHINREADADSQRSLSLRPTHKELPANIYKPTPIVALLQQQQAKRSSYVDKSLYVESHPTIYQDNRKSVNLPVGEVSYGENISTLYQQLRESHQHQYVPPTPYIPPARTEERPHEEVRALRPTQPPPTAQKPSYIPSVVSIASSDTTAHTRERSQDGASSKHSSAQRISQPIFSTSDYGSVVECTTGYTGQGDNQLSMDMGDRVVLVKCGTRGWVLGRSEDGVAGIFGNEKRYAFAN</sequence>
<dbReference type="AlphaFoldDB" id="A0AAD4N9F1"/>
<reference evidence="3" key="1">
    <citation type="submission" date="2022-01" db="EMBL/GenBank/DDBJ databases">
        <title>Genome Sequence Resource for Two Populations of Ditylenchus destructor, the Migratory Endoparasitic Phytonematode.</title>
        <authorList>
            <person name="Zhang H."/>
            <person name="Lin R."/>
            <person name="Xie B."/>
        </authorList>
    </citation>
    <scope>NUCLEOTIDE SEQUENCE</scope>
    <source>
        <strain evidence="3">BazhouSP</strain>
    </source>
</reference>
<feature type="coiled-coil region" evidence="1">
    <location>
        <begin position="63"/>
        <end position="125"/>
    </location>
</feature>
<dbReference type="EMBL" id="JAKKPZ010000010">
    <property type="protein sequence ID" value="KAI1716167.1"/>
    <property type="molecule type" value="Genomic_DNA"/>
</dbReference>
<feature type="region of interest" description="Disordered" evidence="2">
    <location>
        <begin position="235"/>
        <end position="260"/>
    </location>
</feature>
<feature type="compositionally biased region" description="Polar residues" evidence="2">
    <location>
        <begin position="278"/>
        <end position="295"/>
    </location>
</feature>
<accession>A0AAD4N9F1</accession>
<protein>
    <recommendedName>
        <fullName evidence="5">SH3 domain-containing protein</fullName>
    </recommendedName>
</protein>
<feature type="compositionally biased region" description="Basic and acidic residues" evidence="2">
    <location>
        <begin position="473"/>
        <end position="484"/>
    </location>
</feature>
<keyword evidence="1" id="KW-0175">Coiled coil</keyword>
<feature type="compositionally biased region" description="Polar residues" evidence="2">
    <location>
        <begin position="521"/>
        <end position="537"/>
    </location>
</feature>
<dbReference type="InterPro" id="IPR036028">
    <property type="entry name" value="SH3-like_dom_sf"/>
</dbReference>
<feature type="coiled-coil region" evidence="1">
    <location>
        <begin position="197"/>
        <end position="231"/>
    </location>
</feature>
<proteinExistence type="predicted"/>
<evidence type="ECO:0008006" key="5">
    <source>
        <dbReference type="Google" id="ProtNLM"/>
    </source>
</evidence>
<feature type="compositionally biased region" description="Basic and acidic residues" evidence="2">
    <location>
        <begin position="298"/>
        <end position="314"/>
    </location>
</feature>
<feature type="region of interest" description="Disordered" evidence="2">
    <location>
        <begin position="278"/>
        <end position="343"/>
    </location>
</feature>
<dbReference type="InterPro" id="IPR027267">
    <property type="entry name" value="AH/BAR_dom_sf"/>
</dbReference>
<evidence type="ECO:0000256" key="1">
    <source>
        <dbReference type="SAM" id="Coils"/>
    </source>
</evidence>
<gene>
    <name evidence="3" type="ORF">DdX_07200</name>
</gene>
<organism evidence="3 4">
    <name type="scientific">Ditylenchus destructor</name>
    <dbReference type="NCBI Taxonomy" id="166010"/>
    <lineage>
        <taxon>Eukaryota</taxon>
        <taxon>Metazoa</taxon>
        <taxon>Ecdysozoa</taxon>
        <taxon>Nematoda</taxon>
        <taxon>Chromadorea</taxon>
        <taxon>Rhabditida</taxon>
        <taxon>Tylenchina</taxon>
        <taxon>Tylenchomorpha</taxon>
        <taxon>Sphaerularioidea</taxon>
        <taxon>Anguinidae</taxon>
        <taxon>Anguininae</taxon>
        <taxon>Ditylenchus</taxon>
    </lineage>
</organism>
<dbReference type="Gene3D" id="1.20.1270.60">
    <property type="entry name" value="Arfaptin homology (AH) domain/BAR domain"/>
    <property type="match status" value="1"/>
</dbReference>
<evidence type="ECO:0000313" key="3">
    <source>
        <dbReference type="EMBL" id="KAI1716167.1"/>
    </source>
</evidence>
<dbReference type="SUPFAM" id="SSF50044">
    <property type="entry name" value="SH3-domain"/>
    <property type="match status" value="1"/>
</dbReference>
<dbReference type="CDD" id="cd00174">
    <property type="entry name" value="SH3"/>
    <property type="match status" value="1"/>
</dbReference>
<dbReference type="Proteomes" id="UP001201812">
    <property type="component" value="Unassembled WGS sequence"/>
</dbReference>
<feature type="compositionally biased region" description="Polar residues" evidence="2">
    <location>
        <begin position="315"/>
        <end position="338"/>
    </location>
</feature>
<evidence type="ECO:0000313" key="4">
    <source>
        <dbReference type="Proteomes" id="UP001201812"/>
    </source>
</evidence>
<feature type="region of interest" description="Disordered" evidence="2">
    <location>
        <begin position="461"/>
        <end position="537"/>
    </location>
</feature>
<evidence type="ECO:0000256" key="2">
    <source>
        <dbReference type="SAM" id="MobiDB-lite"/>
    </source>
</evidence>
<keyword evidence="4" id="KW-1185">Reference proteome</keyword>